<comment type="similarity">
    <text evidence="1">Belongs to the peptidase C14A family.</text>
</comment>
<dbReference type="Pfam" id="PF08238">
    <property type="entry name" value="Sel1"/>
    <property type="match status" value="5"/>
</dbReference>
<dbReference type="SMART" id="SM00671">
    <property type="entry name" value="SEL1"/>
    <property type="match status" value="5"/>
</dbReference>
<dbReference type="InterPro" id="IPR002138">
    <property type="entry name" value="Pept_C14_p10"/>
</dbReference>
<dbReference type="InterPro" id="IPR029030">
    <property type="entry name" value="Caspase-like_dom_sf"/>
</dbReference>
<dbReference type="Gene3D" id="3.40.50.1460">
    <property type="match status" value="1"/>
</dbReference>
<feature type="chain" id="PRO_5011678026" evidence="2">
    <location>
        <begin position="22"/>
        <end position="641"/>
    </location>
</feature>
<evidence type="ECO:0000256" key="2">
    <source>
        <dbReference type="SAM" id="SignalP"/>
    </source>
</evidence>
<dbReference type="RefSeq" id="WP_093037268.1">
    <property type="nucleotide sequence ID" value="NZ_FMZV01000023.1"/>
</dbReference>
<feature type="domain" description="Caspase family p10" evidence="3">
    <location>
        <begin position="165"/>
        <end position="205"/>
    </location>
</feature>
<feature type="domain" description="Caspase family p20" evidence="4">
    <location>
        <begin position="22"/>
        <end position="151"/>
    </location>
</feature>
<dbReference type="GO" id="GO:0004197">
    <property type="term" value="F:cysteine-type endopeptidase activity"/>
    <property type="evidence" value="ECO:0007669"/>
    <property type="project" value="InterPro"/>
</dbReference>
<dbReference type="STRING" id="639004.SAMN04488239_12351"/>
<gene>
    <name evidence="5" type="ORF">SAMN04488239_12351</name>
</gene>
<sequence length="641" mass="69295">MRILIASLISLCCFMAAAVVAETRVAFVLGNSSYRHVEPLKNPRNDALDLTVALEGLGFDVLMGSDYSQQNIRDAIERFAETAETADVALFFYAGHGFQVGGQNYLVPTDARITSPEDLQTQTVPLAHVVEALERSQGLKLVFLDACRDNPFGTAVEDLPGVGSGLARVGTSADFMFAYATQPDNVAYDGTGRNSFFTQALLDHIYTPGQDVSELMIAVRRDVLAATGGRQIPWDNSSLTRAFQFDRNPVTVSEETMLWQVAIEAKNDALMELYIDRYPQGAHAGDVLAYLQTGSRTRALGIQDEEAEAERLWSLARRSRMRPLLEFYLERYPDGARREEVRRLLDLLPRAEDSTPEAICERLATHPRDATASVPGVAFDQLAQNTLAAIQACSAATVQSPDLPHYTALLARATAASGDIARAVQLYRSAAEQGDLRAMVSLAQLTESGNGIPQDYQAAMALYERAAEAGSPDAMINLAVSLFQGDRGKTDPERAISLLRRAADLGSAKAVFNLGVLAQDGVIDTPDAALDYFLRAARDGEHEGYRAAAILLDEGRGVARDAGQAANLLLRGVAEDRGTLLQQLTKATGDWSPDTIKAIQSRLQMAGIYTGTVDGLSGPGFSAALTRWRNGGFKAEVLVAN</sequence>
<organism evidence="5 6">
    <name type="scientific">Ruegeria marina</name>
    <dbReference type="NCBI Taxonomy" id="639004"/>
    <lineage>
        <taxon>Bacteria</taxon>
        <taxon>Pseudomonadati</taxon>
        <taxon>Pseudomonadota</taxon>
        <taxon>Alphaproteobacteria</taxon>
        <taxon>Rhodobacterales</taxon>
        <taxon>Roseobacteraceae</taxon>
        <taxon>Ruegeria</taxon>
    </lineage>
</organism>
<dbReference type="SUPFAM" id="SSF52129">
    <property type="entry name" value="Caspase-like"/>
    <property type="match status" value="1"/>
</dbReference>
<dbReference type="InterPro" id="IPR052039">
    <property type="entry name" value="Caspase-related_regulators"/>
</dbReference>
<evidence type="ECO:0000259" key="4">
    <source>
        <dbReference type="PROSITE" id="PS50208"/>
    </source>
</evidence>
<name>A0A1G7E3V2_9RHOB</name>
<dbReference type="Gene3D" id="1.25.40.10">
    <property type="entry name" value="Tetratricopeptide repeat domain"/>
    <property type="match status" value="1"/>
</dbReference>
<dbReference type="AlphaFoldDB" id="A0A1G7E3V2"/>
<dbReference type="InterPro" id="IPR011600">
    <property type="entry name" value="Pept_C14_caspase"/>
</dbReference>
<dbReference type="OrthoDB" id="9816009at2"/>
<dbReference type="SMART" id="SM00115">
    <property type="entry name" value="CASc"/>
    <property type="match status" value="1"/>
</dbReference>
<dbReference type="Proteomes" id="UP000199628">
    <property type="component" value="Unassembled WGS sequence"/>
</dbReference>
<dbReference type="SUPFAM" id="SSF81901">
    <property type="entry name" value="HCP-like"/>
    <property type="match status" value="1"/>
</dbReference>
<keyword evidence="6" id="KW-1185">Reference proteome</keyword>
<dbReference type="InterPro" id="IPR006597">
    <property type="entry name" value="Sel1-like"/>
</dbReference>
<evidence type="ECO:0000259" key="3">
    <source>
        <dbReference type="PROSITE" id="PS50207"/>
    </source>
</evidence>
<dbReference type="GO" id="GO:0006508">
    <property type="term" value="P:proteolysis"/>
    <property type="evidence" value="ECO:0007669"/>
    <property type="project" value="InterPro"/>
</dbReference>
<dbReference type="Pfam" id="PF00656">
    <property type="entry name" value="Peptidase_C14"/>
    <property type="match status" value="1"/>
</dbReference>
<dbReference type="PROSITE" id="PS50208">
    <property type="entry name" value="CASPASE_P20"/>
    <property type="match status" value="1"/>
</dbReference>
<reference evidence="6" key="1">
    <citation type="submission" date="2016-10" db="EMBL/GenBank/DDBJ databases">
        <authorList>
            <person name="Varghese N."/>
            <person name="Submissions S."/>
        </authorList>
    </citation>
    <scope>NUCLEOTIDE SEQUENCE [LARGE SCALE GENOMIC DNA]</scope>
    <source>
        <strain evidence="6">CGMCC 1.9108</strain>
    </source>
</reference>
<protein>
    <submittedName>
        <fullName evidence="5">Sel1 repeat-containing protein</fullName>
    </submittedName>
</protein>
<dbReference type="PROSITE" id="PS50207">
    <property type="entry name" value="CASPASE_P10"/>
    <property type="match status" value="1"/>
</dbReference>
<evidence type="ECO:0000256" key="1">
    <source>
        <dbReference type="ARBA" id="ARBA00010134"/>
    </source>
</evidence>
<dbReference type="InterPro" id="IPR001309">
    <property type="entry name" value="Pept_C14_p20"/>
</dbReference>
<keyword evidence="2" id="KW-0732">Signal</keyword>
<dbReference type="InterPro" id="IPR015917">
    <property type="entry name" value="Pept_C14A"/>
</dbReference>
<evidence type="ECO:0000313" key="5">
    <source>
        <dbReference type="EMBL" id="SDE58136.1"/>
    </source>
</evidence>
<dbReference type="PANTHER" id="PTHR22576:SF37">
    <property type="entry name" value="MUCOSA-ASSOCIATED LYMPHOID TISSUE LYMPHOMA TRANSLOCATION PROTEIN 1"/>
    <property type="match status" value="1"/>
</dbReference>
<accession>A0A1G7E3V2</accession>
<dbReference type="EMBL" id="FMZV01000023">
    <property type="protein sequence ID" value="SDE58136.1"/>
    <property type="molecule type" value="Genomic_DNA"/>
</dbReference>
<evidence type="ECO:0000313" key="6">
    <source>
        <dbReference type="Proteomes" id="UP000199628"/>
    </source>
</evidence>
<dbReference type="PANTHER" id="PTHR22576">
    <property type="entry name" value="MUCOSA ASSOCIATED LYMPHOID TISSUE LYMPHOMA TRANSLOCATION PROTEIN 1/PARACASPASE"/>
    <property type="match status" value="1"/>
</dbReference>
<feature type="signal peptide" evidence="2">
    <location>
        <begin position="1"/>
        <end position="21"/>
    </location>
</feature>
<proteinExistence type="inferred from homology"/>
<dbReference type="InterPro" id="IPR011990">
    <property type="entry name" value="TPR-like_helical_dom_sf"/>
</dbReference>